<comment type="caution">
    <text evidence="3">The sequence shown here is derived from an EMBL/GenBank/DDBJ whole genome shotgun (WGS) entry which is preliminary data.</text>
</comment>
<feature type="region of interest" description="Disordered" evidence="1">
    <location>
        <begin position="56"/>
        <end position="94"/>
    </location>
</feature>
<proteinExistence type="predicted"/>
<feature type="signal peptide" evidence="2">
    <location>
        <begin position="1"/>
        <end position="29"/>
    </location>
</feature>
<protein>
    <submittedName>
        <fullName evidence="3">Uncharacterized protein</fullName>
    </submittedName>
</protein>
<feature type="compositionally biased region" description="Low complexity" evidence="1">
    <location>
        <begin position="141"/>
        <end position="156"/>
    </location>
</feature>
<sequence>MMQSEPSNARQVLGAFAAAALLVAGPAAAAKPSVNSYQAAKAEEAEFERIIKERSGGKLPTISLRSPAERKETKAEKAAEASPPAATTFERPTHAGANPFSFFGGVKDAVKGKVEDAVKDKVEDAVPSGAASSLKEAMSSAKDALPGSAADAAGAAVGAVKENPVSGFFGAAKEKVEDAVPSDAASGVKEALSSAQSAEVATDGTDMVESGGEAGVPKLPPPPPEPTAAQADKVAVQESAETAPLALPSNEAPPAPQNSSGGLFSGIFSGAIPCKWAKNVGDSVKEVATDGTDMVESGGEAGVPKLPPPPPEPTAAQADKVAVPESAGTAPLALPSNEAPPAPQNSSGGLFSGIFSGAIPCKCASDAKVAAGDAAAGVVGAAKAQAPEGLIESVKDAGASVSKAAEKAVPAADDFFSGILSPGEPSDL</sequence>
<organism evidence="3 4">
    <name type="scientific">Elliptochloris bilobata</name>
    <dbReference type="NCBI Taxonomy" id="381761"/>
    <lineage>
        <taxon>Eukaryota</taxon>
        <taxon>Viridiplantae</taxon>
        <taxon>Chlorophyta</taxon>
        <taxon>core chlorophytes</taxon>
        <taxon>Trebouxiophyceae</taxon>
        <taxon>Trebouxiophyceae incertae sedis</taxon>
        <taxon>Elliptochloris clade</taxon>
        <taxon>Elliptochloris</taxon>
    </lineage>
</organism>
<evidence type="ECO:0000313" key="3">
    <source>
        <dbReference type="EMBL" id="KAK9821562.1"/>
    </source>
</evidence>
<keyword evidence="2" id="KW-0732">Signal</keyword>
<accession>A0AAW1QJC5</accession>
<evidence type="ECO:0000256" key="2">
    <source>
        <dbReference type="SAM" id="SignalP"/>
    </source>
</evidence>
<evidence type="ECO:0000313" key="4">
    <source>
        <dbReference type="Proteomes" id="UP001445335"/>
    </source>
</evidence>
<feature type="compositionally biased region" description="Basic and acidic residues" evidence="1">
    <location>
        <begin position="67"/>
        <end position="79"/>
    </location>
</feature>
<name>A0AAW1QJC5_9CHLO</name>
<reference evidence="3 4" key="1">
    <citation type="journal article" date="2024" name="Nat. Commun.">
        <title>Phylogenomics reveals the evolutionary origins of lichenization in chlorophyte algae.</title>
        <authorList>
            <person name="Puginier C."/>
            <person name="Libourel C."/>
            <person name="Otte J."/>
            <person name="Skaloud P."/>
            <person name="Haon M."/>
            <person name="Grisel S."/>
            <person name="Petersen M."/>
            <person name="Berrin J.G."/>
            <person name="Delaux P.M."/>
            <person name="Dal Grande F."/>
            <person name="Keller J."/>
        </authorList>
    </citation>
    <scope>NUCLEOTIDE SEQUENCE [LARGE SCALE GENOMIC DNA]</scope>
    <source>
        <strain evidence="3 4">SAG 245.80</strain>
    </source>
</reference>
<dbReference type="EMBL" id="JALJOU010000100">
    <property type="protein sequence ID" value="KAK9821562.1"/>
    <property type="molecule type" value="Genomic_DNA"/>
</dbReference>
<dbReference type="AlphaFoldDB" id="A0AAW1QJC5"/>
<dbReference type="InterPro" id="IPR006311">
    <property type="entry name" value="TAT_signal"/>
</dbReference>
<feature type="region of interest" description="Disordered" evidence="1">
    <location>
        <begin position="293"/>
        <end position="345"/>
    </location>
</feature>
<dbReference type="Proteomes" id="UP001445335">
    <property type="component" value="Unassembled WGS sequence"/>
</dbReference>
<feature type="chain" id="PRO_5043878455" evidence="2">
    <location>
        <begin position="30"/>
        <end position="428"/>
    </location>
</feature>
<gene>
    <name evidence="3" type="ORF">WJX81_002327</name>
</gene>
<feature type="region of interest" description="Disordered" evidence="1">
    <location>
        <begin position="124"/>
        <end position="156"/>
    </location>
</feature>
<keyword evidence="4" id="KW-1185">Reference proteome</keyword>
<evidence type="ECO:0000256" key="1">
    <source>
        <dbReference type="SAM" id="MobiDB-lite"/>
    </source>
</evidence>
<dbReference type="PROSITE" id="PS51318">
    <property type="entry name" value="TAT"/>
    <property type="match status" value="1"/>
</dbReference>
<feature type="region of interest" description="Disordered" evidence="1">
    <location>
        <begin position="190"/>
        <end position="241"/>
    </location>
</feature>